<organism evidence="5">
    <name type="scientific">freshwater metagenome</name>
    <dbReference type="NCBI Taxonomy" id="449393"/>
    <lineage>
        <taxon>unclassified sequences</taxon>
        <taxon>metagenomes</taxon>
        <taxon>ecological metagenomes</taxon>
    </lineage>
</organism>
<accession>A0A6J7SR53</accession>
<dbReference type="AlphaFoldDB" id="A0A6J7SR53"/>
<evidence type="ECO:0000313" key="4">
    <source>
        <dbReference type="EMBL" id="CAB4838505.1"/>
    </source>
</evidence>
<dbReference type="EMBL" id="CAFARE010000018">
    <property type="protein sequence ID" value="CAB4838505.1"/>
    <property type="molecule type" value="Genomic_DNA"/>
</dbReference>
<dbReference type="Pfam" id="PF09863">
    <property type="entry name" value="DUF2090"/>
    <property type="match status" value="1"/>
</dbReference>
<reference evidence="5" key="1">
    <citation type="submission" date="2020-05" db="EMBL/GenBank/DDBJ databases">
        <authorList>
            <person name="Chiriac C."/>
            <person name="Salcher M."/>
            <person name="Ghai R."/>
            <person name="Kavagutti S V."/>
        </authorList>
    </citation>
    <scope>NUCLEOTIDE SEQUENCE</scope>
</reference>
<dbReference type="Gene3D" id="3.20.20.70">
    <property type="entry name" value="Aldolase class I"/>
    <property type="match status" value="1"/>
</dbReference>
<dbReference type="EMBL" id="CAFBQC010000057">
    <property type="protein sequence ID" value="CAB5043332.1"/>
    <property type="molecule type" value="Genomic_DNA"/>
</dbReference>
<evidence type="ECO:0000313" key="3">
    <source>
        <dbReference type="EMBL" id="CAB4778332.1"/>
    </source>
</evidence>
<dbReference type="EMBL" id="CAFBRA010000016">
    <property type="protein sequence ID" value="CAB5072887.1"/>
    <property type="molecule type" value="Genomic_DNA"/>
</dbReference>
<proteinExistence type="predicted"/>
<sequence>MSSGDKNVRAIIAFDHRNYFDRLLANSVIPAEEHYATIIHIKDMIFTAVTDVAADINLDFKLALLVDEKYGSNVVLNAAPKGLLVALSVERNEAREFTLEYGDNWKIHAEALHPDYIKVLVRWSLDEAGNIPTGTLLQEVFQWSKQTNRGLLLEIIPENNNTEILISAAHQILAMGITPEFWKIPLPQSLEEAKNIVRAAQGNSSTLPAIFILGGARSGDEARLRIQPFLHIPGISGWAVGRGMWGAAAEKFISGSISTEECTAMIADELKEFLAIL</sequence>
<dbReference type="EMBL" id="CAEZYI010000045">
    <property type="protein sequence ID" value="CAB4722741.1"/>
    <property type="molecule type" value="Genomic_DNA"/>
</dbReference>
<evidence type="ECO:0000313" key="6">
    <source>
        <dbReference type="EMBL" id="CAB5072887.1"/>
    </source>
</evidence>
<feature type="domain" description="DUF2090" evidence="1">
    <location>
        <begin position="10"/>
        <end position="273"/>
    </location>
</feature>
<dbReference type="SUPFAM" id="SSF51569">
    <property type="entry name" value="Aldolase"/>
    <property type="match status" value="1"/>
</dbReference>
<protein>
    <submittedName>
        <fullName evidence="5">Unannotated protein</fullName>
    </submittedName>
</protein>
<dbReference type="InterPro" id="IPR013785">
    <property type="entry name" value="Aldolase_TIM"/>
</dbReference>
<evidence type="ECO:0000259" key="1">
    <source>
        <dbReference type="Pfam" id="PF09863"/>
    </source>
</evidence>
<evidence type="ECO:0000313" key="2">
    <source>
        <dbReference type="EMBL" id="CAB4722741.1"/>
    </source>
</evidence>
<dbReference type="InterPro" id="IPR018659">
    <property type="entry name" value="DUF2090"/>
</dbReference>
<evidence type="ECO:0000313" key="5">
    <source>
        <dbReference type="EMBL" id="CAB5043332.1"/>
    </source>
</evidence>
<gene>
    <name evidence="2" type="ORF">UFOPK2662_00841</name>
    <name evidence="3" type="ORF">UFOPK2942_00549</name>
    <name evidence="4" type="ORF">UFOPK3232_00633</name>
    <name evidence="5" type="ORF">UFOPK4242_01024</name>
    <name evidence="6" type="ORF">UFOPK4382_00389</name>
</gene>
<name>A0A6J7SR53_9ZZZZ</name>
<dbReference type="EMBL" id="CAFAAA010000012">
    <property type="protein sequence ID" value="CAB4778332.1"/>
    <property type="molecule type" value="Genomic_DNA"/>
</dbReference>